<organism evidence="1 2">
    <name type="scientific">Tuber borchii</name>
    <name type="common">White truffle</name>
    <dbReference type="NCBI Taxonomy" id="42251"/>
    <lineage>
        <taxon>Eukaryota</taxon>
        <taxon>Fungi</taxon>
        <taxon>Dikarya</taxon>
        <taxon>Ascomycota</taxon>
        <taxon>Pezizomycotina</taxon>
        <taxon>Pezizomycetes</taxon>
        <taxon>Pezizales</taxon>
        <taxon>Tuberaceae</taxon>
        <taxon>Tuber</taxon>
    </lineage>
</organism>
<evidence type="ECO:0008006" key="3">
    <source>
        <dbReference type="Google" id="ProtNLM"/>
    </source>
</evidence>
<dbReference type="EMBL" id="NESQ01000331">
    <property type="protein sequence ID" value="PUU73964.1"/>
    <property type="molecule type" value="Genomic_DNA"/>
</dbReference>
<dbReference type="Proteomes" id="UP000244722">
    <property type="component" value="Unassembled WGS sequence"/>
</dbReference>
<keyword evidence="2" id="KW-1185">Reference proteome</keyword>
<dbReference type="OrthoDB" id="5817875at2759"/>
<comment type="caution">
    <text evidence="1">The sequence shown here is derived from an EMBL/GenBank/DDBJ whole genome shotgun (WGS) entry which is preliminary data.</text>
</comment>
<dbReference type="STRING" id="42251.A0A2T6ZEX9"/>
<proteinExistence type="predicted"/>
<evidence type="ECO:0000313" key="2">
    <source>
        <dbReference type="Proteomes" id="UP000244722"/>
    </source>
</evidence>
<protein>
    <recommendedName>
        <fullName evidence="3">Peptidase A2 domain-containing protein</fullName>
    </recommendedName>
</protein>
<accession>A0A2T6ZEX9</accession>
<sequence>MSLFTKLTSYIRSKTAPIIRSSLITNPMRKPLPPGGQYDTNPNQEPFLSLATHAEARAIPTEYPGFVYGRMSRIMSSMVVSHEGKSLWVLFIVDTGSPVTLLSIETYDAFGMKGGHPVLVKIAGRTTNVQQSSINSNHTHLNLLGADYHLKFKVVRLDHYPQKYATLYFRDSLYGKIKVGCRFGLW</sequence>
<dbReference type="AlphaFoldDB" id="A0A2T6ZEX9"/>
<reference evidence="1 2" key="1">
    <citation type="submission" date="2017-04" db="EMBL/GenBank/DDBJ databases">
        <title>Draft genome sequence of Tuber borchii Vittad., a whitish edible truffle.</title>
        <authorList>
            <consortium name="DOE Joint Genome Institute"/>
            <person name="Murat C."/>
            <person name="Kuo A."/>
            <person name="Barry K.W."/>
            <person name="Clum A."/>
            <person name="Dockter R.B."/>
            <person name="Fauchery L."/>
            <person name="Iotti M."/>
            <person name="Kohler A."/>
            <person name="Labutti K."/>
            <person name="Lindquist E.A."/>
            <person name="Lipzen A."/>
            <person name="Ohm R.A."/>
            <person name="Wang M."/>
            <person name="Grigoriev I.V."/>
            <person name="Zambonelli A."/>
            <person name="Martin F.M."/>
        </authorList>
    </citation>
    <scope>NUCLEOTIDE SEQUENCE [LARGE SCALE GENOMIC DNA]</scope>
    <source>
        <strain evidence="1 2">Tbo3840</strain>
    </source>
</reference>
<gene>
    <name evidence="1" type="ORF">B9Z19DRAFT_1068581</name>
</gene>
<evidence type="ECO:0000313" key="1">
    <source>
        <dbReference type="EMBL" id="PUU73964.1"/>
    </source>
</evidence>
<name>A0A2T6ZEX9_TUBBO</name>